<organism evidence="2 3">
    <name type="scientific">Exophiala mesophila</name>
    <name type="common">Black yeast-like fungus</name>
    <dbReference type="NCBI Taxonomy" id="212818"/>
    <lineage>
        <taxon>Eukaryota</taxon>
        <taxon>Fungi</taxon>
        <taxon>Dikarya</taxon>
        <taxon>Ascomycota</taxon>
        <taxon>Pezizomycotina</taxon>
        <taxon>Eurotiomycetes</taxon>
        <taxon>Chaetothyriomycetidae</taxon>
        <taxon>Chaetothyriales</taxon>
        <taxon>Herpotrichiellaceae</taxon>
        <taxon>Exophiala</taxon>
    </lineage>
</organism>
<feature type="region of interest" description="Disordered" evidence="1">
    <location>
        <begin position="320"/>
        <end position="364"/>
    </location>
</feature>
<gene>
    <name evidence="2" type="ORF">B0A52_07650</name>
</gene>
<dbReference type="OrthoDB" id="10313234at2759"/>
<evidence type="ECO:0000313" key="3">
    <source>
        <dbReference type="Proteomes" id="UP000288859"/>
    </source>
</evidence>
<dbReference type="Proteomes" id="UP000288859">
    <property type="component" value="Unassembled WGS sequence"/>
</dbReference>
<proteinExistence type="predicted"/>
<feature type="compositionally biased region" description="Acidic residues" evidence="1">
    <location>
        <begin position="331"/>
        <end position="364"/>
    </location>
</feature>
<reference evidence="2 3" key="1">
    <citation type="submission" date="2017-03" db="EMBL/GenBank/DDBJ databases">
        <title>Genomes of endolithic fungi from Antarctica.</title>
        <authorList>
            <person name="Coleine C."/>
            <person name="Masonjones S."/>
            <person name="Stajich J.E."/>
        </authorList>
    </citation>
    <scope>NUCLEOTIDE SEQUENCE [LARGE SCALE GENOMIC DNA]</scope>
    <source>
        <strain evidence="2 3">CCFEE 6314</strain>
    </source>
</reference>
<dbReference type="EMBL" id="NAJM01000035">
    <property type="protein sequence ID" value="RVX68764.1"/>
    <property type="molecule type" value="Genomic_DNA"/>
</dbReference>
<evidence type="ECO:0000313" key="2">
    <source>
        <dbReference type="EMBL" id="RVX68764.1"/>
    </source>
</evidence>
<comment type="caution">
    <text evidence="2">The sequence shown here is derived from an EMBL/GenBank/DDBJ whole genome shotgun (WGS) entry which is preliminary data.</text>
</comment>
<evidence type="ECO:0000256" key="1">
    <source>
        <dbReference type="SAM" id="MobiDB-lite"/>
    </source>
</evidence>
<dbReference type="AlphaFoldDB" id="A0A438MZN7"/>
<sequence length="364" mass="41511">MRAHTNPTRAVDALPDDYQKAQNVWDSMISFEGELIRFSKNLFALLERYEKQVDHTGFNEADLTSGAVRSVLDELETAQANFMKYHNEENPPYHGLDLTGKTVNKVCSRVMVPTKAKVRETWRMAQCLQELLLFQGKFLDHAKFRVHLAAWLLEITELVTKWRKANQHLSKNVFDDICDNSAMARLTTNRGINTNLEGYINPNVLDWPGFGSDEGQERYMCNEDVEAIKKTFSMGGLQRDNWKPVGHTTCKFISCPGCIIFWFREHANGLSPTCLWCDQPLGPEAEIALYERIIVRLTEELECVVDPHVGCRKEIREDSNDDVVIMQGDASSDEDMDEDSDDGTSDYEADGEAESESDFEDDHH</sequence>
<name>A0A438MZN7_EXOME</name>
<dbReference type="VEuPathDB" id="FungiDB:PV10_01237"/>
<accession>A0A438MZN7</accession>
<protein>
    <submittedName>
        <fullName evidence="2">Uncharacterized protein</fullName>
    </submittedName>
</protein>